<sequence length="69" mass="7719">MCTLLVERIVKKSGARPMVAREALAGQVRLPTGLHAVARIDHRPAKVFFRPPSTVRRMSEAGPYVRPLR</sequence>
<proteinExistence type="predicted"/>
<evidence type="ECO:0000313" key="2">
    <source>
        <dbReference type="Proteomes" id="UP001156903"/>
    </source>
</evidence>
<gene>
    <name evidence="1" type="ORF">GCM10007935_39720</name>
</gene>
<dbReference type="Proteomes" id="UP001156903">
    <property type="component" value="Unassembled WGS sequence"/>
</dbReference>
<accession>A0ABQ6C8G4</accession>
<organism evidence="1 2">
    <name type="scientific">Hydrogenophaga electricum</name>
    <dbReference type="NCBI Taxonomy" id="1230953"/>
    <lineage>
        <taxon>Bacteria</taxon>
        <taxon>Pseudomonadati</taxon>
        <taxon>Pseudomonadota</taxon>
        <taxon>Betaproteobacteria</taxon>
        <taxon>Burkholderiales</taxon>
        <taxon>Comamonadaceae</taxon>
        <taxon>Hydrogenophaga</taxon>
    </lineage>
</organism>
<keyword evidence="2" id="KW-1185">Reference proteome</keyword>
<evidence type="ECO:0000313" key="1">
    <source>
        <dbReference type="EMBL" id="GLS16531.1"/>
    </source>
</evidence>
<name>A0ABQ6C8G4_9BURK</name>
<comment type="caution">
    <text evidence="1">The sequence shown here is derived from an EMBL/GenBank/DDBJ whole genome shotgun (WGS) entry which is preliminary data.</text>
</comment>
<dbReference type="EMBL" id="BSPB01000062">
    <property type="protein sequence ID" value="GLS16531.1"/>
    <property type="molecule type" value="Genomic_DNA"/>
</dbReference>
<reference evidence="2" key="1">
    <citation type="journal article" date="2019" name="Int. J. Syst. Evol. Microbiol.">
        <title>The Global Catalogue of Microorganisms (GCM) 10K type strain sequencing project: providing services to taxonomists for standard genome sequencing and annotation.</title>
        <authorList>
            <consortium name="The Broad Institute Genomics Platform"/>
            <consortium name="The Broad Institute Genome Sequencing Center for Infectious Disease"/>
            <person name="Wu L."/>
            <person name="Ma J."/>
        </authorList>
    </citation>
    <scope>NUCLEOTIDE SEQUENCE [LARGE SCALE GENOMIC DNA]</scope>
    <source>
        <strain evidence="2">NBRC 109341</strain>
    </source>
</reference>
<protein>
    <submittedName>
        <fullName evidence="1">Uncharacterized protein</fullName>
    </submittedName>
</protein>